<comment type="cofactor">
    <cofactor evidence="1 7">
        <name>L-ascorbate</name>
        <dbReference type="ChEBI" id="CHEBI:38290"/>
    </cofactor>
</comment>
<evidence type="ECO:0000256" key="4">
    <source>
        <dbReference type="ARBA" id="ARBA00022964"/>
    </source>
</evidence>
<dbReference type="PANTHER" id="PTHR41536">
    <property type="entry name" value="PKHD-TYPE HYDROXYLASE YBIX"/>
    <property type="match status" value="1"/>
</dbReference>
<evidence type="ECO:0000259" key="8">
    <source>
        <dbReference type="PROSITE" id="PS51471"/>
    </source>
</evidence>
<protein>
    <submittedName>
        <fullName evidence="9">PKHD-type hydroxylase</fullName>
    </submittedName>
</protein>
<feature type="binding site" evidence="7">
    <location>
        <position position="96"/>
    </location>
    <ligand>
        <name>Fe cation</name>
        <dbReference type="ChEBI" id="CHEBI:24875"/>
    </ligand>
</feature>
<reference evidence="10" key="1">
    <citation type="submission" date="2016-09" db="EMBL/GenBank/DDBJ databases">
        <authorList>
            <person name="Varghese N."/>
            <person name="Submissions S."/>
        </authorList>
    </citation>
    <scope>NUCLEOTIDE SEQUENCE [LARGE SCALE GENOMIC DNA]</scope>
    <source>
        <strain evidence="10">ANC 3699</strain>
    </source>
</reference>
<evidence type="ECO:0000313" key="9">
    <source>
        <dbReference type="EMBL" id="SDB97707.1"/>
    </source>
</evidence>
<dbReference type="GO" id="GO:0005506">
    <property type="term" value="F:iron ion binding"/>
    <property type="evidence" value="ECO:0007669"/>
    <property type="project" value="UniProtKB-UniRule"/>
</dbReference>
<dbReference type="HAMAP" id="MF_00657">
    <property type="entry name" value="Hydroxyl_YbiX"/>
    <property type="match status" value="1"/>
</dbReference>
<evidence type="ECO:0000256" key="1">
    <source>
        <dbReference type="ARBA" id="ARBA00001961"/>
    </source>
</evidence>
<dbReference type="GO" id="GO:0006974">
    <property type="term" value="P:DNA damage response"/>
    <property type="evidence" value="ECO:0007669"/>
    <property type="project" value="TreeGrafter"/>
</dbReference>
<proteinExistence type="inferred from homology"/>
<dbReference type="NCBIfam" id="NF003975">
    <property type="entry name" value="PRK05467.1-4"/>
    <property type="match status" value="1"/>
</dbReference>
<feature type="binding site" evidence="7">
    <location>
        <position position="169"/>
    </location>
    <ligand>
        <name>2-oxoglutarate</name>
        <dbReference type="ChEBI" id="CHEBI:16810"/>
    </ligand>
</feature>
<dbReference type="InterPro" id="IPR044862">
    <property type="entry name" value="Pro_4_hyd_alph_FE2OG_OXY"/>
</dbReference>
<dbReference type="GO" id="GO:0006879">
    <property type="term" value="P:intracellular iron ion homeostasis"/>
    <property type="evidence" value="ECO:0007669"/>
    <property type="project" value="TreeGrafter"/>
</dbReference>
<organism evidence="9 10">
    <name type="scientific">Acinetobacter marinus</name>
    <dbReference type="NCBI Taxonomy" id="281375"/>
    <lineage>
        <taxon>Bacteria</taxon>
        <taxon>Pseudomonadati</taxon>
        <taxon>Pseudomonadota</taxon>
        <taxon>Gammaproteobacteria</taxon>
        <taxon>Moraxellales</taxon>
        <taxon>Moraxellaceae</taxon>
        <taxon>Acinetobacter</taxon>
    </lineage>
</organism>
<name>A0A1G6HTT3_9GAMM</name>
<dbReference type="SMART" id="SM00702">
    <property type="entry name" value="P4Hc"/>
    <property type="match status" value="1"/>
</dbReference>
<gene>
    <name evidence="9" type="ORF">SAMN05421749_102498</name>
</gene>
<dbReference type="PROSITE" id="PS51471">
    <property type="entry name" value="FE2OG_OXY"/>
    <property type="match status" value="1"/>
</dbReference>
<keyword evidence="5 7" id="KW-0560">Oxidoreductase</keyword>
<feature type="binding site" evidence="7">
    <location>
        <position position="159"/>
    </location>
    <ligand>
        <name>Fe cation</name>
        <dbReference type="ChEBI" id="CHEBI:24875"/>
    </ligand>
</feature>
<dbReference type="PANTHER" id="PTHR41536:SF1">
    <property type="entry name" value="PKHD-TYPE HYDROXYLASE YBIX"/>
    <property type="match status" value="1"/>
</dbReference>
<keyword evidence="2 7" id="KW-0479">Metal-binding</keyword>
<dbReference type="InterPro" id="IPR041097">
    <property type="entry name" value="PKHD_C"/>
</dbReference>
<comment type="cofactor">
    <cofactor evidence="7">
        <name>Fe(2+)</name>
        <dbReference type="ChEBI" id="CHEBI:29033"/>
    </cofactor>
    <text evidence="7">Binds 1 Fe(2+) ion per subunit.</text>
</comment>
<evidence type="ECO:0000256" key="5">
    <source>
        <dbReference type="ARBA" id="ARBA00023002"/>
    </source>
</evidence>
<feature type="binding site" evidence="7">
    <location>
        <position position="98"/>
    </location>
    <ligand>
        <name>Fe cation</name>
        <dbReference type="ChEBI" id="CHEBI:24875"/>
    </ligand>
</feature>
<dbReference type="InterPro" id="IPR023550">
    <property type="entry name" value="PKHD_hydroxylase"/>
</dbReference>
<evidence type="ECO:0000256" key="2">
    <source>
        <dbReference type="ARBA" id="ARBA00022723"/>
    </source>
</evidence>
<dbReference type="Gene3D" id="2.60.120.620">
    <property type="entry name" value="q2cbj1_9rhob like domain"/>
    <property type="match status" value="1"/>
</dbReference>
<evidence type="ECO:0000256" key="3">
    <source>
        <dbReference type="ARBA" id="ARBA00022896"/>
    </source>
</evidence>
<dbReference type="NCBIfam" id="NF003974">
    <property type="entry name" value="PRK05467.1-3"/>
    <property type="match status" value="1"/>
</dbReference>
<dbReference type="OrthoDB" id="9812472at2"/>
<dbReference type="SUPFAM" id="SSF51197">
    <property type="entry name" value="Clavaminate synthase-like"/>
    <property type="match status" value="1"/>
</dbReference>
<keyword evidence="6 7" id="KW-0408">Iron</keyword>
<dbReference type="Gene3D" id="4.10.860.20">
    <property type="entry name" value="Rabenosyn, Rab binding domain"/>
    <property type="match status" value="1"/>
</dbReference>
<keyword evidence="10" id="KW-1185">Reference proteome</keyword>
<dbReference type="Pfam" id="PF13640">
    <property type="entry name" value="2OG-FeII_Oxy_3"/>
    <property type="match status" value="1"/>
</dbReference>
<keyword evidence="4 7" id="KW-0223">Dioxygenase</keyword>
<dbReference type="GO" id="GO:0016706">
    <property type="term" value="F:2-oxoglutarate-dependent dioxygenase activity"/>
    <property type="evidence" value="ECO:0007669"/>
    <property type="project" value="UniProtKB-UniRule"/>
</dbReference>
<accession>A0A1G6HTT3</accession>
<evidence type="ECO:0000256" key="6">
    <source>
        <dbReference type="ARBA" id="ARBA00023004"/>
    </source>
</evidence>
<dbReference type="InterPro" id="IPR006620">
    <property type="entry name" value="Pro_4_hyd_alph"/>
</dbReference>
<feature type="domain" description="Fe2OG dioxygenase" evidence="8">
    <location>
        <begin position="78"/>
        <end position="178"/>
    </location>
</feature>
<dbReference type="RefSeq" id="WP_092617298.1">
    <property type="nucleotide sequence ID" value="NZ_FMYK01000002.1"/>
</dbReference>
<keyword evidence="3 7" id="KW-0847">Vitamin C</keyword>
<sequence>MILHIPDVLTKTQVQQFYQTLEQADWVDGRNTVGDQGAKVKRNLQLPEHGEVAQQLGKIILEQLNNNPYFFAAALPLRIVPPLFNRYEGGGEYGFHVDGAVRGFHQSPNLLRTDLSCTIFLNEPDDYEGGELIIQDLYGEHEVKLPAGDMVLYPSTSIHKVTPVTQGKRVCSFFWVQSMIRDDIKRTSLFELDQVITRMRTKGESEDTLALANHYHNLLRMWSEI</sequence>
<dbReference type="GO" id="GO:0031418">
    <property type="term" value="F:L-ascorbic acid binding"/>
    <property type="evidence" value="ECO:0007669"/>
    <property type="project" value="UniProtKB-KW"/>
</dbReference>
<evidence type="ECO:0000313" key="10">
    <source>
        <dbReference type="Proteomes" id="UP000242317"/>
    </source>
</evidence>
<dbReference type="EMBL" id="FMYK01000002">
    <property type="protein sequence ID" value="SDB97707.1"/>
    <property type="molecule type" value="Genomic_DNA"/>
</dbReference>
<dbReference type="Proteomes" id="UP000242317">
    <property type="component" value="Unassembled WGS sequence"/>
</dbReference>
<dbReference type="AlphaFoldDB" id="A0A1G6HTT3"/>
<dbReference type="InterPro" id="IPR005123">
    <property type="entry name" value="Oxoglu/Fe-dep_dioxygenase_dom"/>
</dbReference>
<evidence type="ECO:0000256" key="7">
    <source>
        <dbReference type="HAMAP-Rule" id="MF_00657"/>
    </source>
</evidence>
<dbReference type="Pfam" id="PF18331">
    <property type="entry name" value="PKHD_C"/>
    <property type="match status" value="1"/>
</dbReference>